<dbReference type="EMBL" id="CANL01000060">
    <property type="protein sequence ID" value="CCM65240.1"/>
    <property type="molecule type" value="Genomic_DNA"/>
</dbReference>
<sequence>MLSYECFGTDGSYFAESCADKATGYHTDGGRSVGQWKSGYADEFSLTGSPVTTEQLDWLFNAKHPGTGEQLRPIPAPRTKEKADGSEQQLKPCMVIDLTYSAPKSLSLLLLSPDEGVRTAAQDAHEAAVDAAQKWLIDELIWARPKVGQVVQRRHVGKVLRADFLHFDSRQGDPQIHTHSLVANTVWADGRWRTLDSATLLRSTKAAGAIYQAALWSEATRRLGVAWTPVSANNQADIAGVSSDLMSHFSKRSNQINTAVAELEIESDELGKEGQARLRDAITLGTRQPKGASESLESAVERWTDEAREAGFDLGSTLYQAMAEPEPFVPEVVALAAVDELSRRFPTFRPSRAVEAVVCSMPPAIGTTAEETRDVVLRIAERVLAQPTVFLADRERLVEDAGRLWPGCHFTTSRIIEDEVTILNAVMDGSAQGFAQLDGARVLRSPRQPLGTASRLRSSHGSLPTGVSPRY</sequence>
<evidence type="ECO:0000313" key="4">
    <source>
        <dbReference type="Proteomes" id="UP000018291"/>
    </source>
</evidence>
<keyword evidence="4" id="KW-1185">Reference proteome</keyword>
<dbReference type="STRING" id="1229780.BN381_630002"/>
<dbReference type="NCBIfam" id="NF041492">
    <property type="entry name" value="MobF"/>
    <property type="match status" value="1"/>
</dbReference>
<gene>
    <name evidence="3" type="ORF">BN381_630002</name>
</gene>
<dbReference type="Pfam" id="PF08751">
    <property type="entry name" value="TrwC"/>
    <property type="match status" value="1"/>
</dbReference>
<evidence type="ECO:0000256" key="1">
    <source>
        <dbReference type="SAM" id="MobiDB-lite"/>
    </source>
</evidence>
<accession>R4Z3I8</accession>
<comment type="caution">
    <text evidence="3">The sequence shown here is derived from an EMBL/GenBank/DDBJ whole genome shotgun (WGS) entry which is preliminary data.</text>
</comment>
<dbReference type="Proteomes" id="UP000018291">
    <property type="component" value="Unassembled WGS sequence"/>
</dbReference>
<proteinExistence type="predicted"/>
<feature type="domain" description="TrwC relaxase" evidence="2">
    <location>
        <begin position="12"/>
        <end position="309"/>
    </location>
</feature>
<dbReference type="SUPFAM" id="SSF55464">
    <property type="entry name" value="Origin of replication-binding domain, RBD-like"/>
    <property type="match status" value="1"/>
</dbReference>
<reference evidence="3 4" key="1">
    <citation type="journal article" date="2013" name="ISME J.">
        <title>Metabolic model for the filamentous 'Candidatus Microthrix parvicella' based on genomic and metagenomic analyses.</title>
        <authorList>
            <person name="Jon McIlroy S."/>
            <person name="Kristiansen R."/>
            <person name="Albertsen M."/>
            <person name="Michael Karst S."/>
            <person name="Rossetti S."/>
            <person name="Lund Nielsen J."/>
            <person name="Tandoi V."/>
            <person name="James Seviour R."/>
            <person name="Nielsen P.H."/>
        </authorList>
    </citation>
    <scope>NUCLEOTIDE SEQUENCE [LARGE SCALE GENOMIC DNA]</scope>
    <source>
        <strain evidence="3 4">RN1</strain>
    </source>
</reference>
<organism evidence="3 4">
    <name type="scientific">Candidatus Neomicrothrix parvicella RN1</name>
    <dbReference type="NCBI Taxonomy" id="1229780"/>
    <lineage>
        <taxon>Bacteria</taxon>
        <taxon>Bacillati</taxon>
        <taxon>Actinomycetota</taxon>
        <taxon>Acidimicrobiia</taxon>
        <taxon>Acidimicrobiales</taxon>
        <taxon>Microthrixaceae</taxon>
        <taxon>Candidatus Neomicrothrix</taxon>
    </lineage>
</organism>
<evidence type="ECO:0000313" key="3">
    <source>
        <dbReference type="EMBL" id="CCM65240.1"/>
    </source>
</evidence>
<dbReference type="AlphaFoldDB" id="R4Z3I8"/>
<dbReference type="eggNOG" id="COG0507">
    <property type="taxonomic scope" value="Bacteria"/>
</dbReference>
<dbReference type="RefSeq" id="WP_012229792.1">
    <property type="nucleotide sequence ID" value="NZ_HG422565.1"/>
</dbReference>
<feature type="region of interest" description="Disordered" evidence="1">
    <location>
        <begin position="448"/>
        <end position="471"/>
    </location>
</feature>
<feature type="region of interest" description="Disordered" evidence="1">
    <location>
        <begin position="67"/>
        <end position="87"/>
    </location>
</feature>
<dbReference type="HOGENOM" id="CLU_579627_0_0_11"/>
<evidence type="ECO:0000259" key="2">
    <source>
        <dbReference type="Pfam" id="PF08751"/>
    </source>
</evidence>
<name>R4Z3I8_9ACTN</name>
<dbReference type="InterPro" id="IPR014862">
    <property type="entry name" value="TrwC"/>
</dbReference>
<protein>
    <recommendedName>
        <fullName evidence="2">TrwC relaxase domain-containing protein</fullName>
    </recommendedName>
</protein>